<evidence type="ECO:0000259" key="1">
    <source>
        <dbReference type="PROSITE" id="PS51186"/>
    </source>
</evidence>
<protein>
    <recommendedName>
        <fullName evidence="1">N-acetyltransferase domain-containing protein</fullName>
    </recommendedName>
</protein>
<dbReference type="PANTHER" id="PTHR41700:SF1">
    <property type="entry name" value="N-ACETYLTRANSFERASE DOMAIN-CONTAINING PROTEIN"/>
    <property type="match status" value="1"/>
</dbReference>
<proteinExistence type="predicted"/>
<comment type="caution">
    <text evidence="2">The sequence shown here is derived from an EMBL/GenBank/DDBJ whole genome shotgun (WGS) entry which is preliminary data.</text>
</comment>
<evidence type="ECO:0000313" key="3">
    <source>
        <dbReference type="Proteomes" id="UP000660611"/>
    </source>
</evidence>
<dbReference type="RefSeq" id="WP_239137103.1">
    <property type="nucleotide sequence ID" value="NZ_BAAAVW010000039.1"/>
</dbReference>
<reference evidence="2" key="1">
    <citation type="submission" date="2021-01" db="EMBL/GenBank/DDBJ databases">
        <title>Whole genome shotgun sequence of Dactylosporangium siamense NBRC 106093.</title>
        <authorList>
            <person name="Komaki H."/>
            <person name="Tamura T."/>
        </authorList>
    </citation>
    <scope>NUCLEOTIDE SEQUENCE</scope>
    <source>
        <strain evidence="2">NBRC 106093</strain>
    </source>
</reference>
<dbReference type="PANTHER" id="PTHR41700">
    <property type="entry name" value="GCN5-RELATED N-ACETYLTRANSFERASE"/>
    <property type="match status" value="1"/>
</dbReference>
<dbReference type="Gene3D" id="3.40.630.30">
    <property type="match status" value="1"/>
</dbReference>
<dbReference type="AlphaFoldDB" id="A0A919Q264"/>
<sequence length="269" mass="29068">MSRDEHHGDVAEAEAGWAKAAAQAGTELRELTQVDELGTLAATLTEIWGSSVPMMSGELLRAMSRAGSYVVGAYSDGRMVGGCVGFHEEPEARALHSHIAGVLPGQVGRGVGYALKLHQRTWALKRGIATIEWTYDPLVARNAYFNIAKLGARPVEYLTNFYGPMNDAINGHDDSDRVLVRWELQSPAARAAGSGRSLPGASPSDRAVHVALPDDIEAMRAGDHAGARAWRIRVRDRLHPLLAEGWRVVGFDRAAGYHLEPPTSTGDTR</sequence>
<dbReference type="EMBL" id="BONQ01000182">
    <property type="protein sequence ID" value="GIG52505.1"/>
    <property type="molecule type" value="Genomic_DNA"/>
</dbReference>
<accession>A0A919Q264</accession>
<dbReference type="InterPro" id="IPR000182">
    <property type="entry name" value="GNAT_dom"/>
</dbReference>
<name>A0A919Q264_9ACTN</name>
<dbReference type="GO" id="GO:0016747">
    <property type="term" value="F:acyltransferase activity, transferring groups other than amino-acyl groups"/>
    <property type="evidence" value="ECO:0007669"/>
    <property type="project" value="InterPro"/>
</dbReference>
<dbReference type="InterPro" id="IPR016181">
    <property type="entry name" value="Acyl_CoA_acyltransferase"/>
</dbReference>
<dbReference type="PROSITE" id="PS51186">
    <property type="entry name" value="GNAT"/>
    <property type="match status" value="1"/>
</dbReference>
<gene>
    <name evidence="2" type="ORF">Dsi01nite_105460</name>
</gene>
<dbReference type="InterPro" id="IPR038764">
    <property type="entry name" value="GNAT_N_AcTrfase_prd"/>
</dbReference>
<feature type="domain" description="N-acetyltransferase" evidence="1">
    <location>
        <begin position="26"/>
        <end position="170"/>
    </location>
</feature>
<keyword evidence="3" id="KW-1185">Reference proteome</keyword>
<organism evidence="2 3">
    <name type="scientific">Dactylosporangium siamense</name>
    <dbReference type="NCBI Taxonomy" id="685454"/>
    <lineage>
        <taxon>Bacteria</taxon>
        <taxon>Bacillati</taxon>
        <taxon>Actinomycetota</taxon>
        <taxon>Actinomycetes</taxon>
        <taxon>Micromonosporales</taxon>
        <taxon>Micromonosporaceae</taxon>
        <taxon>Dactylosporangium</taxon>
    </lineage>
</organism>
<evidence type="ECO:0000313" key="2">
    <source>
        <dbReference type="EMBL" id="GIG52505.1"/>
    </source>
</evidence>
<dbReference type="SUPFAM" id="SSF55729">
    <property type="entry name" value="Acyl-CoA N-acyltransferases (Nat)"/>
    <property type="match status" value="1"/>
</dbReference>
<dbReference type="Proteomes" id="UP000660611">
    <property type="component" value="Unassembled WGS sequence"/>
</dbReference>